<organism evidence="2 3">
    <name type="scientific">Paramecium sonneborni</name>
    <dbReference type="NCBI Taxonomy" id="65129"/>
    <lineage>
        <taxon>Eukaryota</taxon>
        <taxon>Sar</taxon>
        <taxon>Alveolata</taxon>
        <taxon>Ciliophora</taxon>
        <taxon>Intramacronucleata</taxon>
        <taxon>Oligohymenophorea</taxon>
        <taxon>Peniculida</taxon>
        <taxon>Parameciidae</taxon>
        <taxon>Paramecium</taxon>
    </lineage>
</organism>
<evidence type="ECO:0000256" key="1">
    <source>
        <dbReference type="SAM" id="Phobius"/>
    </source>
</evidence>
<evidence type="ECO:0000313" key="3">
    <source>
        <dbReference type="Proteomes" id="UP000692954"/>
    </source>
</evidence>
<dbReference type="Proteomes" id="UP000692954">
    <property type="component" value="Unassembled WGS sequence"/>
</dbReference>
<protein>
    <recommendedName>
        <fullName evidence="4">Transmembrane protein</fullName>
    </recommendedName>
</protein>
<comment type="caution">
    <text evidence="2">The sequence shown here is derived from an EMBL/GenBank/DDBJ whole genome shotgun (WGS) entry which is preliminary data.</text>
</comment>
<dbReference type="EMBL" id="CAJJDN010000170">
    <property type="protein sequence ID" value="CAD8126704.1"/>
    <property type="molecule type" value="Genomic_DNA"/>
</dbReference>
<evidence type="ECO:0008006" key="4">
    <source>
        <dbReference type="Google" id="ProtNLM"/>
    </source>
</evidence>
<keyword evidence="1" id="KW-1133">Transmembrane helix</keyword>
<dbReference type="AlphaFoldDB" id="A0A8S1RHQ9"/>
<reference evidence="2" key="1">
    <citation type="submission" date="2021-01" db="EMBL/GenBank/DDBJ databases">
        <authorList>
            <consortium name="Genoscope - CEA"/>
            <person name="William W."/>
        </authorList>
    </citation>
    <scope>NUCLEOTIDE SEQUENCE</scope>
</reference>
<name>A0A8S1RHQ9_9CILI</name>
<gene>
    <name evidence="2" type="ORF">PSON_ATCC_30995.1.T1700001</name>
</gene>
<keyword evidence="1" id="KW-0812">Transmembrane</keyword>
<proteinExistence type="predicted"/>
<keyword evidence="1" id="KW-0472">Membrane</keyword>
<sequence>MTSSYRKPQKALQINAKLGLLIVDMDDCIYNPTIRGCLKRSSNLDCFQSLNTNIYDSHQKQYAWNPKQGCKLQQCSQYKIISNCKLTLTVDHFYIKLVLLFKSNNAQLQFFNNLVNRIIQINHVNLLNVMIILLVLLIVNIQNGEEIMNVNQKQIEMEVLSLVVKYTRRLQINYNNYSYFFLQIQQSEKKKFKLLTADNQCELETFTKSNEQCQYYYKNSILQQEGSNCISFTKCSKLNQNTCGKAQTSLNQKCAYYSKNCRSKNVCSDIENYQNVRNFQQIIIILQAIVQKFRL</sequence>
<evidence type="ECO:0000313" key="2">
    <source>
        <dbReference type="EMBL" id="CAD8126704.1"/>
    </source>
</evidence>
<keyword evidence="3" id="KW-1185">Reference proteome</keyword>
<accession>A0A8S1RHQ9</accession>
<feature type="transmembrane region" description="Helical" evidence="1">
    <location>
        <begin position="124"/>
        <end position="141"/>
    </location>
</feature>